<evidence type="ECO:0000313" key="5">
    <source>
        <dbReference type="EMBL" id="RSK42136.1"/>
    </source>
</evidence>
<dbReference type="Proteomes" id="UP000270620">
    <property type="component" value="Unassembled WGS sequence"/>
</dbReference>
<dbReference type="PANTHER" id="PTHR40980:SF4">
    <property type="entry name" value="TONB-DEPENDENT RECEPTOR-LIKE BETA-BARREL DOMAIN-CONTAINING PROTEIN"/>
    <property type="match status" value="1"/>
</dbReference>
<dbReference type="Pfam" id="PF13715">
    <property type="entry name" value="CarbopepD_reg_2"/>
    <property type="match status" value="1"/>
</dbReference>
<comment type="caution">
    <text evidence="5">The sequence shown here is derived from an EMBL/GenBank/DDBJ whole genome shotgun (WGS) entry which is preliminary data.</text>
</comment>
<keyword evidence="2" id="KW-0472">Membrane</keyword>
<organism evidence="5 6">
    <name type="scientific">Mangrovimonas spongiae</name>
    <dbReference type="NCBI Taxonomy" id="2494697"/>
    <lineage>
        <taxon>Bacteria</taxon>
        <taxon>Pseudomonadati</taxon>
        <taxon>Bacteroidota</taxon>
        <taxon>Flavobacteriia</taxon>
        <taxon>Flavobacteriales</taxon>
        <taxon>Flavobacteriaceae</taxon>
        <taxon>Mangrovimonas</taxon>
    </lineage>
</organism>
<dbReference type="EMBL" id="RWBG01000001">
    <property type="protein sequence ID" value="RSK42136.1"/>
    <property type="molecule type" value="Genomic_DNA"/>
</dbReference>
<name>A0A3R9N9K7_9FLAO</name>
<evidence type="ECO:0000259" key="4">
    <source>
        <dbReference type="Pfam" id="PF14905"/>
    </source>
</evidence>
<dbReference type="OrthoDB" id="8764943at2"/>
<proteinExistence type="predicted"/>
<dbReference type="Gene3D" id="2.40.170.20">
    <property type="entry name" value="TonB-dependent receptor, beta-barrel domain"/>
    <property type="match status" value="1"/>
</dbReference>
<dbReference type="PANTHER" id="PTHR40980">
    <property type="entry name" value="PLUG DOMAIN-CONTAINING PROTEIN"/>
    <property type="match status" value="1"/>
</dbReference>
<keyword evidence="3" id="KW-0998">Cell outer membrane</keyword>
<dbReference type="GO" id="GO:0009279">
    <property type="term" value="C:cell outer membrane"/>
    <property type="evidence" value="ECO:0007669"/>
    <property type="project" value="UniProtKB-SubCell"/>
</dbReference>
<dbReference type="InterPro" id="IPR008969">
    <property type="entry name" value="CarboxyPept-like_regulatory"/>
</dbReference>
<dbReference type="Pfam" id="PF14905">
    <property type="entry name" value="OMP_b-brl_3"/>
    <property type="match status" value="1"/>
</dbReference>
<comment type="subcellular location">
    <subcellularLocation>
        <location evidence="1">Cell outer membrane</location>
    </subcellularLocation>
</comment>
<keyword evidence="5" id="KW-0675">Receptor</keyword>
<protein>
    <submittedName>
        <fullName evidence="5">TonB-dependent receptor</fullName>
    </submittedName>
</protein>
<dbReference type="InterPro" id="IPR036942">
    <property type="entry name" value="Beta-barrel_TonB_sf"/>
</dbReference>
<evidence type="ECO:0000256" key="3">
    <source>
        <dbReference type="ARBA" id="ARBA00023237"/>
    </source>
</evidence>
<evidence type="ECO:0000313" key="6">
    <source>
        <dbReference type="Proteomes" id="UP000270620"/>
    </source>
</evidence>
<evidence type="ECO:0000256" key="1">
    <source>
        <dbReference type="ARBA" id="ARBA00004442"/>
    </source>
</evidence>
<feature type="domain" description="Outer membrane protein beta-barrel" evidence="4">
    <location>
        <begin position="368"/>
        <end position="772"/>
    </location>
</feature>
<gene>
    <name evidence="5" type="ORF">EJA19_01445</name>
</gene>
<reference evidence="5 6" key="1">
    <citation type="submission" date="2018-12" db="EMBL/GenBank/DDBJ databases">
        <title>Mangrovimonas spongiae sp. nov., a novel member of the genus Mangrovimonas isolated from marine sponge.</title>
        <authorList>
            <person name="Zhuang L."/>
            <person name="Luo L."/>
        </authorList>
    </citation>
    <scope>NUCLEOTIDE SEQUENCE [LARGE SCALE GENOMIC DNA]</scope>
    <source>
        <strain evidence="5 6">HN-E26</strain>
    </source>
</reference>
<dbReference type="SUPFAM" id="SSF49464">
    <property type="entry name" value="Carboxypeptidase regulatory domain-like"/>
    <property type="match status" value="1"/>
</dbReference>
<dbReference type="SUPFAM" id="SSF56935">
    <property type="entry name" value="Porins"/>
    <property type="match status" value="1"/>
</dbReference>
<accession>A0A3R9N9K7</accession>
<keyword evidence="6" id="KW-1185">Reference proteome</keyword>
<dbReference type="InterPro" id="IPR041700">
    <property type="entry name" value="OMP_b-brl_3"/>
</dbReference>
<dbReference type="AlphaFoldDB" id="A0A3R9N9K7"/>
<sequence>MTQFCFVLFSTLTFSQEFSVSGSIQEVSGEPISFSNVILLTETDSTIVSGTSTDDYGRFKLRSVNKGTYLLKVTFIGFEDHFSQINVASDVTLEPIILKESTESLDEISITYQRPTVKKEPNKIVFNIENTALSQGNMMQVLKSTPGIMVIGNSISVKNESPTIFINGRKVHLSSTELAQLLESSDANNVQSVEVVTNPSAKYDASSGAVINIMMSKNLVTGYRGNMFTNYTQGVFPRYNVGTGHFFKSNKINLYASYSYTQDKLNRDNEDRINYYNGNTINEVWESRLNRNTWSKTHNVSFNFDYQFNDKNTLSLASTMLWLPDFEYKLNNHTNIFDDSNNLQSYFKAFNVNDDEKYNLGFDLDYVHKFNDNGEKLSFSSHFTTYDYQRHQNVNSDYYTNSGVFLTATNYLTDNNQDTKIVTASLDYTLPVNDSFILETGIKTSSVLTNSDITQYNVVNDQPILDTNNTNAFEYDELVLAAYANISKDWEKWSIIAGLRAEQTDVEGISVSNNQKTTQDYLKWFPNISLSFNPNENLSLYTNYKKSINRPDYKDLNPFQFYLNDNTIVSGNPNLQPVIVDHTVIGASLSSAYFIEAYYKKMSHNIYEIPLQDNANTTVTWTPINFDETIEYGFDFLTNFYVNDRWFVYAVTSFYNIEDINTLQNQKVKQSQWSNYSVLQNYYTFLKDRSLTLNVTLYYGSKNLQGFRLVKDRLSSNVAISKSLWNNKAVISLMAEDLFNTQDYDYTTRFLNQNSRSKADFDNRYIKIGFRYKFGNTLLDTNKRSKNLKERERLNE</sequence>
<evidence type="ECO:0000256" key="2">
    <source>
        <dbReference type="ARBA" id="ARBA00023136"/>
    </source>
</evidence>
<dbReference type="Gene3D" id="2.60.40.1120">
    <property type="entry name" value="Carboxypeptidase-like, regulatory domain"/>
    <property type="match status" value="1"/>
</dbReference>